<dbReference type="EMBL" id="NAEP01000044">
    <property type="protein sequence ID" value="PDQ34932.1"/>
    <property type="molecule type" value="Genomic_DNA"/>
</dbReference>
<organism evidence="1 2">
    <name type="scientific">Candidatus Lumbricidiphila eiseniae</name>
    <dbReference type="NCBI Taxonomy" id="1969409"/>
    <lineage>
        <taxon>Bacteria</taxon>
        <taxon>Bacillati</taxon>
        <taxon>Actinomycetota</taxon>
        <taxon>Actinomycetes</taxon>
        <taxon>Micrococcales</taxon>
        <taxon>Microbacteriaceae</taxon>
        <taxon>Candidatus Lumbricidiphila</taxon>
    </lineage>
</organism>
<protein>
    <submittedName>
        <fullName evidence="1">Uncharacterized protein</fullName>
    </submittedName>
</protein>
<dbReference type="AlphaFoldDB" id="A0A2A6FPX4"/>
<evidence type="ECO:0000313" key="2">
    <source>
        <dbReference type="Proteomes" id="UP000219994"/>
    </source>
</evidence>
<name>A0A2A6FPX4_9MICO</name>
<accession>A0A2A6FPX4</accession>
<comment type="caution">
    <text evidence="1">The sequence shown here is derived from an EMBL/GenBank/DDBJ whole genome shotgun (WGS) entry which is preliminary data.</text>
</comment>
<sequence length="130" mass="14786">MESFRTQEPACRVFTLTIQTLHRAAVWAFENKILKQSQNHNIPDLFSRGKLNLRFLTKSTNIFIKNVKIAIKPMIMIITHRLRKMNIIQSVVVYDQAPPNPPTLSVGTATIILNQNVMPRGITSTAVPYL</sequence>
<dbReference type="Proteomes" id="UP000219994">
    <property type="component" value="Unassembled WGS sequence"/>
</dbReference>
<evidence type="ECO:0000313" key="1">
    <source>
        <dbReference type="EMBL" id="PDQ34932.1"/>
    </source>
</evidence>
<reference evidence="2" key="1">
    <citation type="submission" date="2017-03" db="EMBL/GenBank/DDBJ databases">
        <authorList>
            <person name="Lund M.B."/>
        </authorList>
    </citation>
    <scope>NUCLEOTIDE SEQUENCE [LARGE SCALE GENOMIC DNA]</scope>
</reference>
<gene>
    <name evidence="1" type="ORF">B5766_09240</name>
</gene>
<proteinExistence type="predicted"/>